<evidence type="ECO:0000313" key="1">
    <source>
        <dbReference type="EMBL" id="CAB3392614.1"/>
    </source>
</evidence>
<keyword evidence="2" id="KW-1185">Reference proteome</keyword>
<gene>
    <name evidence="1" type="ORF">FAVT5_1960</name>
</gene>
<dbReference type="EMBL" id="LR792684">
    <property type="protein sequence ID" value="CAB3392614.1"/>
    <property type="molecule type" value="Genomic_DNA"/>
</dbReference>
<organism evidence="1 2">
    <name type="scientific">Kyrpidia spormannii</name>
    <dbReference type="NCBI Taxonomy" id="2055160"/>
    <lineage>
        <taxon>Bacteria</taxon>
        <taxon>Bacillati</taxon>
        <taxon>Bacillota</taxon>
        <taxon>Bacilli</taxon>
        <taxon>Bacillales</taxon>
        <taxon>Alicyclobacillaceae</taxon>
        <taxon>Kyrpidia</taxon>
    </lineage>
</organism>
<protein>
    <submittedName>
        <fullName evidence="1">Uncharacterized protein</fullName>
    </submittedName>
</protein>
<reference evidence="1" key="1">
    <citation type="submission" date="2020-04" db="EMBL/GenBank/DDBJ databases">
        <authorList>
            <person name="Hogendoorn C."/>
        </authorList>
    </citation>
    <scope>NUCLEOTIDE SEQUENCE</scope>
    <source>
        <strain evidence="1">FAVT5</strain>
    </source>
</reference>
<sequence length="39" mass="4058">MNVAAAAELVCREFRTGRLGRISLEAPPDEAAAEGVDNG</sequence>
<accession>A0ACA8Z9K4</accession>
<name>A0ACA8Z9K4_9BACL</name>
<evidence type="ECO:0000313" key="2">
    <source>
        <dbReference type="Proteomes" id="UP000501793"/>
    </source>
</evidence>
<proteinExistence type="predicted"/>
<dbReference type="Proteomes" id="UP000501793">
    <property type="component" value="Chromosome"/>
</dbReference>